<gene>
    <name evidence="4" type="ORF">RGI145_15675</name>
</gene>
<dbReference type="Pfam" id="PF00496">
    <property type="entry name" value="SBP_bac_5"/>
    <property type="match status" value="1"/>
</dbReference>
<dbReference type="CDD" id="cd08500">
    <property type="entry name" value="PBP2_NikA_DppA_OppA_like_4"/>
    <property type="match status" value="1"/>
</dbReference>
<dbReference type="eggNOG" id="COG0747">
    <property type="taxonomic scope" value="Bacteria"/>
</dbReference>
<evidence type="ECO:0000256" key="2">
    <source>
        <dbReference type="ARBA" id="ARBA00005695"/>
    </source>
</evidence>
<dbReference type="KEGG" id="rgi:RGI145_15675"/>
<dbReference type="SUPFAM" id="SSF53850">
    <property type="entry name" value="Periplasmic binding protein-like II"/>
    <property type="match status" value="1"/>
</dbReference>
<evidence type="ECO:0000256" key="1">
    <source>
        <dbReference type="ARBA" id="ARBA00004418"/>
    </source>
</evidence>
<evidence type="ECO:0000313" key="5">
    <source>
        <dbReference type="Proteomes" id="UP000185494"/>
    </source>
</evidence>
<comment type="similarity">
    <text evidence="2">Belongs to the bacterial solute-binding protein 5 family.</text>
</comment>
<dbReference type="AlphaFoldDB" id="A0A1L7AHU7"/>
<dbReference type="STRING" id="257708.RGI145_15675"/>
<dbReference type="EMBL" id="CP015583">
    <property type="protein sequence ID" value="APT58335.1"/>
    <property type="molecule type" value="Genomic_DNA"/>
</dbReference>
<dbReference type="PANTHER" id="PTHR30290:SF62">
    <property type="entry name" value="OLIGOPEPTIDE ABC TRANSPORTER, PERIPLASMIC OLIGOPEPTIDE-BINDING PROTEIN"/>
    <property type="match status" value="1"/>
</dbReference>
<feature type="domain" description="Solute-binding protein family 5" evidence="3">
    <location>
        <begin position="120"/>
        <end position="537"/>
    </location>
</feature>
<dbReference type="PANTHER" id="PTHR30290">
    <property type="entry name" value="PERIPLASMIC BINDING COMPONENT OF ABC TRANSPORTER"/>
    <property type="match status" value="1"/>
</dbReference>
<dbReference type="GO" id="GO:1904680">
    <property type="term" value="F:peptide transmembrane transporter activity"/>
    <property type="evidence" value="ECO:0007669"/>
    <property type="project" value="TreeGrafter"/>
</dbReference>
<evidence type="ECO:0000313" key="4">
    <source>
        <dbReference type="EMBL" id="APT58335.1"/>
    </source>
</evidence>
<reference evidence="4 5" key="1">
    <citation type="submission" date="2016-05" db="EMBL/GenBank/DDBJ databases">
        <title>Complete Genome and Methylome Analysis of Psychrotrophic Bacterial Isolates from Antarctic Lake Untersee.</title>
        <authorList>
            <person name="Fomenkov A."/>
            <person name="Akimov V.N."/>
            <person name="Vasilyeva L.V."/>
            <person name="Andersen D."/>
            <person name="Vincze T."/>
            <person name="Roberts R.J."/>
        </authorList>
    </citation>
    <scope>NUCLEOTIDE SEQUENCE [LARGE SCALE GENOMIC DNA]</scope>
    <source>
        <strain evidence="4 5">U14-5</strain>
    </source>
</reference>
<dbReference type="PROSITE" id="PS51318">
    <property type="entry name" value="TAT"/>
    <property type="match status" value="1"/>
</dbReference>
<sequence>MSEYEESRPRAVPESCRLERRRLLQGAVGATVAMALPGIASAQGAAAKESPDLAKLVAEKKLPPLAERLPKTPLVVQVEKVGHYGGTLRRGLRGSADHNGILKIVGNQGLVRWNLAYTEVLPSVAERWEINADATEFTFHLRPGMRWSDGHPFTADDVVFAIEDCAKNTELYRSPPSAIVIANKAGTAEKVDDNTVRFRFAAPYAMFMEALATPLGQYPTLFPKHYCGQFHPKYGTGVAEAAKAAGMSDWAALFRAKCGDVEIPARWGNPEKPVLDPWVIREPYTGGATRVVLERNPYFWQVDTAGSQLPYIDRLNLGISQDVESLMIDAVSGKLDIQDRHIDSLQNKPTLSRNMQKGGYHLVELIGASSQQMQIYLNLTHKDPQMRAMFGNKGFRQALSHGINRAEIIELVYLGQSEPWQMGPRPGHPWYHEALGRQFTQYDPARANAMLDELGYNKKDGQGFRLRPDGQKVFFAVDVIPTLAPDQVDALELVKRHWAAIGVDIKVNTIERALYYTRGDNNDHDAATWAGPGGLDPMIDPRDYFAQHPQGTRYGLPWAQWYVSGGKEGMEPPEHQKKRMQLFDQARGTADLGKRGEIMKQVFDIAAEAFEPIGVCLYCNSFGVVRNNLQNVPPRYPNSWSWPNPGPALPQQFFFSS</sequence>
<dbReference type="InterPro" id="IPR039424">
    <property type="entry name" value="SBP_5"/>
</dbReference>
<protein>
    <submittedName>
        <fullName evidence="4">Peptide ABC transporter</fullName>
    </submittedName>
</protein>
<dbReference type="Gene3D" id="3.40.190.10">
    <property type="entry name" value="Periplasmic binding protein-like II"/>
    <property type="match status" value="1"/>
</dbReference>
<dbReference type="GO" id="GO:0015833">
    <property type="term" value="P:peptide transport"/>
    <property type="evidence" value="ECO:0007669"/>
    <property type="project" value="TreeGrafter"/>
</dbReference>
<dbReference type="Proteomes" id="UP000185494">
    <property type="component" value="Chromosome 1"/>
</dbReference>
<dbReference type="RefSeq" id="WP_075799103.1">
    <property type="nucleotide sequence ID" value="NZ_CP015583.1"/>
</dbReference>
<name>A0A1L7AHU7_9PROT</name>
<proteinExistence type="inferred from homology"/>
<dbReference type="Gene3D" id="3.10.105.10">
    <property type="entry name" value="Dipeptide-binding Protein, Domain 3"/>
    <property type="match status" value="1"/>
</dbReference>
<dbReference type="InterPro" id="IPR006311">
    <property type="entry name" value="TAT_signal"/>
</dbReference>
<dbReference type="InterPro" id="IPR000914">
    <property type="entry name" value="SBP_5_dom"/>
</dbReference>
<evidence type="ECO:0000259" key="3">
    <source>
        <dbReference type="Pfam" id="PF00496"/>
    </source>
</evidence>
<comment type="subcellular location">
    <subcellularLocation>
        <location evidence="1">Periplasm</location>
    </subcellularLocation>
</comment>
<accession>A0A1L7AHU7</accession>
<organism evidence="4 5">
    <name type="scientific">Roseomonas gilardii</name>
    <dbReference type="NCBI Taxonomy" id="257708"/>
    <lineage>
        <taxon>Bacteria</taxon>
        <taxon>Pseudomonadati</taxon>
        <taxon>Pseudomonadota</taxon>
        <taxon>Alphaproteobacteria</taxon>
        <taxon>Acetobacterales</taxon>
        <taxon>Roseomonadaceae</taxon>
        <taxon>Roseomonas</taxon>
    </lineage>
</organism>